<dbReference type="Proteomes" id="UP001152888">
    <property type="component" value="Unassembled WGS sequence"/>
</dbReference>
<name>A0A9P0LCJ6_ACAOB</name>
<accession>A0A9P0LCJ6</accession>
<feature type="domain" description="Chitin-binding type-2" evidence="2">
    <location>
        <begin position="33"/>
        <end position="89"/>
    </location>
</feature>
<dbReference type="Gene3D" id="2.170.140.10">
    <property type="entry name" value="Chitin binding domain"/>
    <property type="match status" value="1"/>
</dbReference>
<dbReference type="InterPro" id="IPR002557">
    <property type="entry name" value="Chitin-bd_dom"/>
</dbReference>
<protein>
    <recommendedName>
        <fullName evidence="2">Chitin-binding type-2 domain-containing protein</fullName>
    </recommendedName>
</protein>
<dbReference type="SUPFAM" id="SSF57625">
    <property type="entry name" value="Invertebrate chitin-binding proteins"/>
    <property type="match status" value="1"/>
</dbReference>
<dbReference type="GO" id="GO:0005576">
    <property type="term" value="C:extracellular region"/>
    <property type="evidence" value="ECO:0007669"/>
    <property type="project" value="InterPro"/>
</dbReference>
<dbReference type="PROSITE" id="PS50940">
    <property type="entry name" value="CHIT_BIND_II"/>
    <property type="match status" value="2"/>
</dbReference>
<feature type="domain" description="Chitin-binding type-2" evidence="2">
    <location>
        <begin position="124"/>
        <end position="180"/>
    </location>
</feature>
<evidence type="ECO:0000313" key="3">
    <source>
        <dbReference type="EMBL" id="CAH1989687.1"/>
    </source>
</evidence>
<proteinExistence type="predicted"/>
<keyword evidence="1" id="KW-0732">Signal</keyword>
<evidence type="ECO:0000313" key="4">
    <source>
        <dbReference type="Proteomes" id="UP001152888"/>
    </source>
</evidence>
<dbReference type="EMBL" id="CAKOFQ010007068">
    <property type="protein sequence ID" value="CAH1989687.1"/>
    <property type="molecule type" value="Genomic_DNA"/>
</dbReference>
<comment type="caution">
    <text evidence="3">The sequence shown here is derived from an EMBL/GenBank/DDBJ whole genome shotgun (WGS) entry which is preliminary data.</text>
</comment>
<dbReference type="InterPro" id="IPR036508">
    <property type="entry name" value="Chitin-bd_dom_sf"/>
</dbReference>
<gene>
    <name evidence="3" type="ORF">ACAOBT_LOCUS19178</name>
</gene>
<dbReference type="AlphaFoldDB" id="A0A9P0LCJ6"/>
<dbReference type="Pfam" id="PF01607">
    <property type="entry name" value="CBM_14"/>
    <property type="match status" value="1"/>
</dbReference>
<dbReference type="GO" id="GO:0008061">
    <property type="term" value="F:chitin binding"/>
    <property type="evidence" value="ECO:0007669"/>
    <property type="project" value="InterPro"/>
</dbReference>
<feature type="signal peptide" evidence="1">
    <location>
        <begin position="1"/>
        <end position="19"/>
    </location>
</feature>
<feature type="chain" id="PRO_5040402437" description="Chitin-binding type-2 domain-containing protein" evidence="1">
    <location>
        <begin position="20"/>
        <end position="346"/>
    </location>
</feature>
<sequence length="346" mass="38838">MFAKVLILLVVCLVHHSTSKSSTDSGFYKQYQPFVCERPGNFENPTDVSCKTFYQCSAASGTPIPFTCPIATNFDPDLQTCSLTYACPTHYRKRTSKTSTLVTRSLSGEYPVDQEMEVIKSCSPFKCTSEGIFEDPDTCGKYYVCNKFFGTYVKNHSPCPLFAGFDPTYKMCSFAKICFPLMDQCTPQVVQSEEEACTYVGYPEYFHCTRAGLFRNLNDVSCNTYHHCKYTEAGTLIKETYQCLGSSKFNPHAKKCDRNYQCPCNGTAAAGNTENQLAINNQLDQDTNGTVATKEYDDVYERNDSLYMLSAMRDNMLQFSDDKSAMKKLQSTLIVTGKGDLRISTI</sequence>
<organism evidence="3 4">
    <name type="scientific">Acanthoscelides obtectus</name>
    <name type="common">Bean weevil</name>
    <name type="synonym">Bruchus obtectus</name>
    <dbReference type="NCBI Taxonomy" id="200917"/>
    <lineage>
        <taxon>Eukaryota</taxon>
        <taxon>Metazoa</taxon>
        <taxon>Ecdysozoa</taxon>
        <taxon>Arthropoda</taxon>
        <taxon>Hexapoda</taxon>
        <taxon>Insecta</taxon>
        <taxon>Pterygota</taxon>
        <taxon>Neoptera</taxon>
        <taxon>Endopterygota</taxon>
        <taxon>Coleoptera</taxon>
        <taxon>Polyphaga</taxon>
        <taxon>Cucujiformia</taxon>
        <taxon>Chrysomeloidea</taxon>
        <taxon>Chrysomelidae</taxon>
        <taxon>Bruchinae</taxon>
        <taxon>Bruchini</taxon>
        <taxon>Acanthoscelides</taxon>
    </lineage>
</organism>
<reference evidence="3" key="1">
    <citation type="submission" date="2022-03" db="EMBL/GenBank/DDBJ databases">
        <authorList>
            <person name="Sayadi A."/>
        </authorList>
    </citation>
    <scope>NUCLEOTIDE SEQUENCE</scope>
</reference>
<evidence type="ECO:0000259" key="2">
    <source>
        <dbReference type="PROSITE" id="PS50940"/>
    </source>
</evidence>
<dbReference type="PROSITE" id="PS00018">
    <property type="entry name" value="EF_HAND_1"/>
    <property type="match status" value="1"/>
</dbReference>
<dbReference type="SMART" id="SM00494">
    <property type="entry name" value="ChtBD2"/>
    <property type="match status" value="3"/>
</dbReference>
<keyword evidence="4" id="KW-1185">Reference proteome</keyword>
<evidence type="ECO:0000256" key="1">
    <source>
        <dbReference type="SAM" id="SignalP"/>
    </source>
</evidence>
<dbReference type="InterPro" id="IPR018247">
    <property type="entry name" value="EF_Hand_1_Ca_BS"/>
</dbReference>